<evidence type="ECO:0000256" key="2">
    <source>
        <dbReference type="ARBA" id="ARBA00022598"/>
    </source>
</evidence>
<dbReference type="KEGG" id="evi:Echvi_1889"/>
<dbReference type="NCBIfam" id="TIGR01143">
    <property type="entry name" value="murF"/>
    <property type="match status" value="1"/>
</dbReference>
<sequence length="431" mass="47390">MTSIESLYTVYKQSTGVSTDTRKIEKGNLFFALKGPNFNANSFAAKALDMGASAVVIDEEEFAVAGDARYVLVDDVLVALQQLANHHRKQLDIPFLAITGSNGKTTTKELINAVLAKKYKTYATVGNLNNHIGVPLTLLAMDETTEIGIVEMGANKIGDIAALCEIAEPTHGLITNIGRAHLEGFGGFEGVLRAKTELYQFLISHKGKIFVNSQNQVLANMIKRMDDPITYPSKGDFYHCELVAANPFVTFKLAKGSIHETKMLGGYNFENIATALTVGVFFGVEENIAATAICAYTPGNMRSQLIEKRSNLIVLDAYNANPSSMEQAIRTFGKMTGKPHKMVILGDMYELGDNTVEEHKKLGEWVSEYDIEKVCFTGELTQSALLKAPRALYFPDPFSLRNWLADSKLEDHLILIKGSRGMKLEGLVEFI</sequence>
<feature type="binding site" evidence="10">
    <location>
        <begin position="100"/>
        <end position="106"/>
    </location>
    <ligand>
        <name>ATP</name>
        <dbReference type="ChEBI" id="CHEBI:30616"/>
    </ligand>
</feature>
<dbReference type="GO" id="GO:0071555">
    <property type="term" value="P:cell wall organization"/>
    <property type="evidence" value="ECO:0007669"/>
    <property type="project" value="UniProtKB-KW"/>
</dbReference>
<dbReference type="EC" id="6.3.2.10" evidence="10 11"/>
<evidence type="ECO:0000256" key="1">
    <source>
        <dbReference type="ARBA" id="ARBA00022490"/>
    </source>
</evidence>
<dbReference type="Pfam" id="PF02875">
    <property type="entry name" value="Mur_ligase_C"/>
    <property type="match status" value="1"/>
</dbReference>
<dbReference type="GO" id="GO:0047480">
    <property type="term" value="F:UDP-N-acetylmuramoyl-tripeptide-D-alanyl-D-alanine ligase activity"/>
    <property type="evidence" value="ECO:0007669"/>
    <property type="project" value="UniProtKB-UniRule"/>
</dbReference>
<dbReference type="HOGENOM" id="CLU_031507_1_2_10"/>
<keyword evidence="16" id="KW-1185">Reference proteome</keyword>
<evidence type="ECO:0000259" key="13">
    <source>
        <dbReference type="Pfam" id="PF02875"/>
    </source>
</evidence>
<accession>L0FW71</accession>
<dbReference type="OrthoDB" id="9801978at2"/>
<dbReference type="STRING" id="926556.Echvi_1889"/>
<comment type="similarity">
    <text evidence="10">Belongs to the MurCDEF family. MurF subfamily.</text>
</comment>
<feature type="domain" description="Mur ligase C-terminal" evidence="13">
    <location>
        <begin position="301"/>
        <end position="420"/>
    </location>
</feature>
<feature type="domain" description="Mur ligase N-terminal catalytic" evidence="12">
    <location>
        <begin position="15"/>
        <end position="87"/>
    </location>
</feature>
<comment type="pathway">
    <text evidence="10 11">Cell wall biogenesis; peptidoglycan biosynthesis.</text>
</comment>
<protein>
    <recommendedName>
        <fullName evidence="10 11">UDP-N-acetylmuramoyl-tripeptide--D-alanyl-D-alanine ligase</fullName>
        <ecNumber evidence="10 11">6.3.2.10</ecNumber>
    </recommendedName>
    <alternativeName>
        <fullName evidence="10">D-alanyl-D-alanine-adding enzyme</fullName>
    </alternativeName>
</protein>
<evidence type="ECO:0000256" key="4">
    <source>
        <dbReference type="ARBA" id="ARBA00022741"/>
    </source>
</evidence>
<name>L0FW71_ECHVK</name>
<evidence type="ECO:0000256" key="8">
    <source>
        <dbReference type="ARBA" id="ARBA00023306"/>
    </source>
</evidence>
<dbReference type="GO" id="GO:0005524">
    <property type="term" value="F:ATP binding"/>
    <property type="evidence" value="ECO:0007669"/>
    <property type="project" value="UniProtKB-UniRule"/>
</dbReference>
<keyword evidence="9 10" id="KW-0961">Cell wall biogenesis/degradation</keyword>
<evidence type="ECO:0000313" key="15">
    <source>
        <dbReference type="EMBL" id="AGA78144.1"/>
    </source>
</evidence>
<dbReference type="Pfam" id="PF01225">
    <property type="entry name" value="Mur_ligase"/>
    <property type="match status" value="1"/>
</dbReference>
<gene>
    <name evidence="10" type="primary">murF</name>
    <name evidence="15" type="ordered locus">Echvi_1889</name>
</gene>
<evidence type="ECO:0000256" key="6">
    <source>
        <dbReference type="ARBA" id="ARBA00022960"/>
    </source>
</evidence>
<keyword evidence="3 10" id="KW-0132">Cell division</keyword>
<comment type="subcellular location">
    <subcellularLocation>
        <location evidence="10 11">Cytoplasm</location>
    </subcellularLocation>
</comment>
<evidence type="ECO:0000259" key="14">
    <source>
        <dbReference type="Pfam" id="PF08245"/>
    </source>
</evidence>
<proteinExistence type="inferred from homology"/>
<feature type="domain" description="Mur ligase central" evidence="14">
    <location>
        <begin position="98"/>
        <end position="278"/>
    </location>
</feature>
<dbReference type="GO" id="GO:0009252">
    <property type="term" value="P:peptidoglycan biosynthetic process"/>
    <property type="evidence" value="ECO:0007669"/>
    <property type="project" value="UniProtKB-UniRule"/>
</dbReference>
<dbReference type="InterPro" id="IPR036615">
    <property type="entry name" value="Mur_ligase_C_dom_sf"/>
</dbReference>
<keyword evidence="1 10" id="KW-0963">Cytoplasm</keyword>
<dbReference type="InterPro" id="IPR005863">
    <property type="entry name" value="UDP-N-AcMur_synth"/>
</dbReference>
<keyword evidence="6 10" id="KW-0133">Cell shape</keyword>
<dbReference type="SUPFAM" id="SSF53623">
    <property type="entry name" value="MurD-like peptide ligases, catalytic domain"/>
    <property type="match status" value="1"/>
</dbReference>
<dbReference type="HAMAP" id="MF_02019">
    <property type="entry name" value="MurF"/>
    <property type="match status" value="1"/>
</dbReference>
<keyword evidence="2 10" id="KW-0436">Ligase</keyword>
<evidence type="ECO:0000256" key="7">
    <source>
        <dbReference type="ARBA" id="ARBA00022984"/>
    </source>
</evidence>
<evidence type="ECO:0000259" key="12">
    <source>
        <dbReference type="Pfam" id="PF01225"/>
    </source>
</evidence>
<dbReference type="GO" id="GO:0008360">
    <property type="term" value="P:regulation of cell shape"/>
    <property type="evidence" value="ECO:0007669"/>
    <property type="project" value="UniProtKB-KW"/>
</dbReference>
<dbReference type="PANTHER" id="PTHR43024">
    <property type="entry name" value="UDP-N-ACETYLMURAMOYL-TRIPEPTIDE--D-ALANYL-D-ALANINE LIGASE"/>
    <property type="match status" value="1"/>
</dbReference>
<dbReference type="Pfam" id="PF08245">
    <property type="entry name" value="Mur_ligase_M"/>
    <property type="match status" value="1"/>
</dbReference>
<keyword evidence="4 10" id="KW-0547">Nucleotide-binding</keyword>
<dbReference type="SUPFAM" id="SSF53244">
    <property type="entry name" value="MurD-like peptide ligases, peptide-binding domain"/>
    <property type="match status" value="1"/>
</dbReference>
<dbReference type="GO" id="GO:0008766">
    <property type="term" value="F:UDP-N-acetylmuramoylalanyl-D-glutamyl-2,6-diaminopimelate-D-alanyl-D-alanine ligase activity"/>
    <property type="evidence" value="ECO:0007669"/>
    <property type="project" value="RHEA"/>
</dbReference>
<comment type="catalytic activity">
    <reaction evidence="10 11">
        <text>D-alanyl-D-alanine + UDP-N-acetyl-alpha-D-muramoyl-L-alanyl-gamma-D-glutamyl-meso-2,6-diaminopimelate + ATP = UDP-N-acetyl-alpha-D-muramoyl-L-alanyl-gamma-D-glutamyl-meso-2,6-diaminopimeloyl-D-alanyl-D-alanine + ADP + phosphate + H(+)</text>
        <dbReference type="Rhea" id="RHEA:28374"/>
        <dbReference type="ChEBI" id="CHEBI:15378"/>
        <dbReference type="ChEBI" id="CHEBI:30616"/>
        <dbReference type="ChEBI" id="CHEBI:43474"/>
        <dbReference type="ChEBI" id="CHEBI:57822"/>
        <dbReference type="ChEBI" id="CHEBI:61386"/>
        <dbReference type="ChEBI" id="CHEBI:83905"/>
        <dbReference type="ChEBI" id="CHEBI:456216"/>
        <dbReference type="EC" id="6.3.2.10"/>
    </reaction>
</comment>
<dbReference type="InterPro" id="IPR036565">
    <property type="entry name" value="Mur-like_cat_sf"/>
</dbReference>
<dbReference type="InterPro" id="IPR013221">
    <property type="entry name" value="Mur_ligase_cen"/>
</dbReference>
<dbReference type="InterPro" id="IPR000713">
    <property type="entry name" value="Mur_ligase_N"/>
</dbReference>
<evidence type="ECO:0000256" key="5">
    <source>
        <dbReference type="ARBA" id="ARBA00022840"/>
    </source>
</evidence>
<dbReference type="Proteomes" id="UP000010796">
    <property type="component" value="Chromosome"/>
</dbReference>
<dbReference type="InterPro" id="IPR004101">
    <property type="entry name" value="Mur_ligase_C"/>
</dbReference>
<dbReference type="InterPro" id="IPR051046">
    <property type="entry name" value="MurCDEF_CellWall_CoF430Synth"/>
</dbReference>
<evidence type="ECO:0000256" key="10">
    <source>
        <dbReference type="HAMAP-Rule" id="MF_02019"/>
    </source>
</evidence>
<evidence type="ECO:0000256" key="11">
    <source>
        <dbReference type="RuleBase" id="RU004136"/>
    </source>
</evidence>
<reference evidence="16" key="1">
    <citation type="submission" date="2012-02" db="EMBL/GenBank/DDBJ databases">
        <title>The complete genome of Echinicola vietnamensis DSM 17526.</title>
        <authorList>
            <person name="Lucas S."/>
            <person name="Copeland A."/>
            <person name="Lapidus A."/>
            <person name="Glavina del Rio T."/>
            <person name="Dalin E."/>
            <person name="Tice H."/>
            <person name="Bruce D."/>
            <person name="Goodwin L."/>
            <person name="Pitluck S."/>
            <person name="Peters L."/>
            <person name="Ovchinnikova G."/>
            <person name="Teshima H."/>
            <person name="Kyrpides N."/>
            <person name="Mavromatis K."/>
            <person name="Ivanova N."/>
            <person name="Brettin T."/>
            <person name="Detter J.C."/>
            <person name="Han C."/>
            <person name="Larimer F."/>
            <person name="Land M."/>
            <person name="Hauser L."/>
            <person name="Markowitz V."/>
            <person name="Cheng J.-F."/>
            <person name="Hugenholtz P."/>
            <person name="Woyke T."/>
            <person name="Wu D."/>
            <person name="Brambilla E."/>
            <person name="Klenk H.-P."/>
            <person name="Eisen J.A."/>
        </authorList>
    </citation>
    <scope>NUCLEOTIDE SEQUENCE [LARGE SCALE GENOMIC DNA]</scope>
    <source>
        <strain evidence="16">DSM 17526 / LMG 23754 / KMM 6221</strain>
    </source>
</reference>
<dbReference type="GO" id="GO:0005737">
    <property type="term" value="C:cytoplasm"/>
    <property type="evidence" value="ECO:0007669"/>
    <property type="project" value="UniProtKB-SubCell"/>
</dbReference>
<dbReference type="AlphaFoldDB" id="L0FW71"/>
<dbReference type="PANTHER" id="PTHR43024:SF1">
    <property type="entry name" value="UDP-N-ACETYLMURAMOYL-TRIPEPTIDE--D-ALANYL-D-ALANINE LIGASE"/>
    <property type="match status" value="1"/>
</dbReference>
<comment type="function">
    <text evidence="10 11">Involved in cell wall formation. Catalyzes the final step in the synthesis of UDP-N-acetylmuramoyl-pentapeptide, the precursor of murein.</text>
</comment>
<evidence type="ECO:0000256" key="3">
    <source>
        <dbReference type="ARBA" id="ARBA00022618"/>
    </source>
</evidence>
<dbReference type="eggNOG" id="COG0770">
    <property type="taxonomic scope" value="Bacteria"/>
</dbReference>
<dbReference type="SUPFAM" id="SSF63418">
    <property type="entry name" value="MurE/MurF N-terminal domain"/>
    <property type="match status" value="1"/>
</dbReference>
<dbReference type="Gene3D" id="3.40.1390.10">
    <property type="entry name" value="MurE/MurF, N-terminal domain"/>
    <property type="match status" value="1"/>
</dbReference>
<keyword evidence="8 10" id="KW-0131">Cell cycle</keyword>
<dbReference type="PATRIC" id="fig|926556.3.peg.2007"/>
<dbReference type="RefSeq" id="WP_015265705.1">
    <property type="nucleotide sequence ID" value="NC_019904.1"/>
</dbReference>
<dbReference type="InterPro" id="IPR035911">
    <property type="entry name" value="MurE/MurF_N"/>
</dbReference>
<dbReference type="Gene3D" id="3.40.1190.10">
    <property type="entry name" value="Mur-like, catalytic domain"/>
    <property type="match status" value="1"/>
</dbReference>
<dbReference type="GO" id="GO:0051301">
    <property type="term" value="P:cell division"/>
    <property type="evidence" value="ECO:0007669"/>
    <property type="project" value="UniProtKB-KW"/>
</dbReference>
<dbReference type="Gene3D" id="3.90.190.20">
    <property type="entry name" value="Mur ligase, C-terminal domain"/>
    <property type="match status" value="1"/>
</dbReference>
<dbReference type="UniPathway" id="UPA00219"/>
<keyword evidence="5 10" id="KW-0067">ATP-binding</keyword>
<organism evidence="15 16">
    <name type="scientific">Echinicola vietnamensis (strain DSM 17526 / LMG 23754 / KMM 6221)</name>
    <dbReference type="NCBI Taxonomy" id="926556"/>
    <lineage>
        <taxon>Bacteria</taxon>
        <taxon>Pseudomonadati</taxon>
        <taxon>Bacteroidota</taxon>
        <taxon>Cytophagia</taxon>
        <taxon>Cytophagales</taxon>
        <taxon>Cyclobacteriaceae</taxon>
        <taxon>Echinicola</taxon>
    </lineage>
</organism>
<dbReference type="EMBL" id="CP003346">
    <property type="protein sequence ID" value="AGA78144.1"/>
    <property type="molecule type" value="Genomic_DNA"/>
</dbReference>
<evidence type="ECO:0000313" key="16">
    <source>
        <dbReference type="Proteomes" id="UP000010796"/>
    </source>
</evidence>
<keyword evidence="7 10" id="KW-0573">Peptidoglycan synthesis</keyword>
<evidence type="ECO:0000256" key="9">
    <source>
        <dbReference type="ARBA" id="ARBA00023316"/>
    </source>
</evidence>